<evidence type="ECO:0000256" key="1">
    <source>
        <dbReference type="SAM" id="Phobius"/>
    </source>
</evidence>
<keyword evidence="1" id="KW-0812">Transmembrane</keyword>
<dbReference type="AlphaFoldDB" id="A0A9D1VAA2"/>
<feature type="transmembrane region" description="Helical" evidence="1">
    <location>
        <begin position="107"/>
        <end position="131"/>
    </location>
</feature>
<accession>A0A9D1VAA2</accession>
<dbReference type="EMBL" id="DXFQ01000014">
    <property type="protein sequence ID" value="HIX19184.1"/>
    <property type="molecule type" value="Genomic_DNA"/>
</dbReference>
<feature type="transmembrane region" description="Helical" evidence="1">
    <location>
        <begin position="151"/>
        <end position="172"/>
    </location>
</feature>
<feature type="transmembrane region" description="Helical" evidence="1">
    <location>
        <begin position="79"/>
        <end position="100"/>
    </location>
</feature>
<organism evidence="2 3">
    <name type="scientific">Candidatus Akkermansia intestinigallinarum</name>
    <dbReference type="NCBI Taxonomy" id="2838431"/>
    <lineage>
        <taxon>Bacteria</taxon>
        <taxon>Pseudomonadati</taxon>
        <taxon>Verrucomicrobiota</taxon>
        <taxon>Verrucomicrobiia</taxon>
        <taxon>Verrucomicrobiales</taxon>
        <taxon>Akkermansiaceae</taxon>
        <taxon>Akkermansia</taxon>
    </lineage>
</organism>
<evidence type="ECO:0000313" key="2">
    <source>
        <dbReference type="EMBL" id="HIX19184.1"/>
    </source>
</evidence>
<name>A0A9D1VAA2_9BACT</name>
<feature type="transmembrane region" description="Helical" evidence="1">
    <location>
        <begin position="45"/>
        <end position="67"/>
    </location>
</feature>
<proteinExistence type="predicted"/>
<feature type="transmembrane region" description="Helical" evidence="1">
    <location>
        <begin position="184"/>
        <end position="205"/>
    </location>
</feature>
<reference evidence="2" key="1">
    <citation type="journal article" date="2021" name="PeerJ">
        <title>Extensive microbial diversity within the chicken gut microbiome revealed by metagenomics and culture.</title>
        <authorList>
            <person name="Gilroy R."/>
            <person name="Ravi A."/>
            <person name="Getino M."/>
            <person name="Pursley I."/>
            <person name="Horton D.L."/>
            <person name="Alikhan N.F."/>
            <person name="Baker D."/>
            <person name="Gharbi K."/>
            <person name="Hall N."/>
            <person name="Watson M."/>
            <person name="Adriaenssens E.M."/>
            <person name="Foster-Nyarko E."/>
            <person name="Jarju S."/>
            <person name="Secka A."/>
            <person name="Antonio M."/>
            <person name="Oren A."/>
            <person name="Chaudhuri R.R."/>
            <person name="La Ragione R."/>
            <person name="Hildebrand F."/>
            <person name="Pallen M.J."/>
        </authorList>
    </citation>
    <scope>NUCLEOTIDE SEQUENCE</scope>
    <source>
        <strain evidence="2">14975</strain>
    </source>
</reference>
<feature type="transmembrane region" description="Helical" evidence="1">
    <location>
        <begin position="217"/>
        <end position="242"/>
    </location>
</feature>
<evidence type="ECO:0000313" key="3">
    <source>
        <dbReference type="Proteomes" id="UP000823964"/>
    </source>
</evidence>
<dbReference type="Proteomes" id="UP000823964">
    <property type="component" value="Unassembled WGS sequence"/>
</dbReference>
<gene>
    <name evidence="2" type="ORF">H9862_01110</name>
</gene>
<protein>
    <submittedName>
        <fullName evidence="2">Uncharacterized protein</fullName>
    </submittedName>
</protein>
<reference evidence="2" key="2">
    <citation type="submission" date="2021-04" db="EMBL/GenBank/DDBJ databases">
        <authorList>
            <person name="Gilroy R."/>
        </authorList>
    </citation>
    <scope>NUCLEOTIDE SEQUENCE</scope>
    <source>
        <strain evidence="2">14975</strain>
    </source>
</reference>
<sequence length="273" mass="31115">MSAPGLLSRAQLRTSYLDEGSLPLTAESARELINPVRGMARAWRLLLSLVVLLPLSVVAVFALMIQIYHARPVVELASFWLSVPVWHTLLGGFVLLVCLLRRELRAVLLFLYVVGHELTHAVAALLCLGKVRRFRVGLDGGFIETNKANFFIALSPYFVPIWMLLWLLIFWLINEFHPSDEVQICLYTGFGFWCCFHIYWTLWVIPREQPDMIENGVLFSSLLIFLLNMGMLIAVLAFFGIITAEGYCSDFLYAARRMMHTFADVGELLRRSL</sequence>
<keyword evidence="1" id="KW-1133">Transmembrane helix</keyword>
<keyword evidence="1" id="KW-0472">Membrane</keyword>
<comment type="caution">
    <text evidence="2">The sequence shown here is derived from an EMBL/GenBank/DDBJ whole genome shotgun (WGS) entry which is preliminary data.</text>
</comment>